<evidence type="ECO:0000256" key="1">
    <source>
        <dbReference type="SAM" id="MobiDB-lite"/>
    </source>
</evidence>
<feature type="region of interest" description="Disordered" evidence="1">
    <location>
        <begin position="290"/>
        <end position="326"/>
    </location>
</feature>
<dbReference type="GeneID" id="20809399"/>
<evidence type="ECO:0000313" key="2">
    <source>
        <dbReference type="EMBL" id="ETV79376.1"/>
    </source>
</evidence>
<feature type="compositionally biased region" description="Low complexity" evidence="1">
    <location>
        <begin position="293"/>
        <end position="313"/>
    </location>
</feature>
<sequence>MRSRVVASNASMRPLSMWIASRSTPGLSGMPENLAARSFWPYAALRLSLSMEMPISPSEFKLPWTLPIMLRFKSSFESSGMPMLIALSSTSYVGMGPASSLMPYRFLKLFIHAGVTPGHDPLSSCLRDAWALPVTCAMSSAAFWCSASCVTGFWWHFSVIIHRYNSRSTAGYASSSATLRVLRRNDAKCLASPQKRMMRSLFFLMSEICWREIPRRAAMSTGFSPLSRRWRTCCFWYNDTTTRLRLLVVAGLATTEDAAMAADGEGLMADAVLLRAPRWPFPEAMADPPSPSPVALSSSPSSLNPPSSALRPSGYVTSSSGARPSTASLRSFIGKAAFVIRLKSKNGVGWLGKSTFSKCGADAVL</sequence>
<protein>
    <submittedName>
        <fullName evidence="2">Uncharacterized protein</fullName>
    </submittedName>
</protein>
<proteinExistence type="predicted"/>
<dbReference type="EMBL" id="KI913128">
    <property type="protein sequence ID" value="ETV79376.1"/>
    <property type="molecule type" value="Genomic_DNA"/>
</dbReference>
<dbReference type="AlphaFoldDB" id="W4GJ71"/>
<feature type="compositionally biased region" description="Polar residues" evidence="1">
    <location>
        <begin position="315"/>
        <end position="326"/>
    </location>
</feature>
<reference evidence="2" key="1">
    <citation type="submission" date="2013-12" db="EMBL/GenBank/DDBJ databases">
        <title>The Genome Sequence of Aphanomyces astaci APO3.</title>
        <authorList>
            <consortium name="The Broad Institute Genomics Platform"/>
            <person name="Russ C."/>
            <person name="Tyler B."/>
            <person name="van West P."/>
            <person name="Dieguez-Uribeondo J."/>
            <person name="Young S.K."/>
            <person name="Zeng Q."/>
            <person name="Gargeya S."/>
            <person name="Fitzgerald M."/>
            <person name="Abouelleil A."/>
            <person name="Alvarado L."/>
            <person name="Chapman S.B."/>
            <person name="Gainer-Dewar J."/>
            <person name="Goldberg J."/>
            <person name="Griggs A."/>
            <person name="Gujja S."/>
            <person name="Hansen M."/>
            <person name="Howarth C."/>
            <person name="Imamovic A."/>
            <person name="Ireland A."/>
            <person name="Larimer J."/>
            <person name="McCowan C."/>
            <person name="Murphy C."/>
            <person name="Pearson M."/>
            <person name="Poon T.W."/>
            <person name="Priest M."/>
            <person name="Roberts A."/>
            <person name="Saif S."/>
            <person name="Shea T."/>
            <person name="Sykes S."/>
            <person name="Wortman J."/>
            <person name="Nusbaum C."/>
            <person name="Birren B."/>
        </authorList>
    </citation>
    <scope>NUCLEOTIDE SEQUENCE [LARGE SCALE GENOMIC DNA]</scope>
    <source>
        <strain evidence="2">APO3</strain>
    </source>
</reference>
<gene>
    <name evidence="2" type="ORF">H257_07403</name>
</gene>
<dbReference type="RefSeq" id="XP_009831217.1">
    <property type="nucleotide sequence ID" value="XM_009832915.1"/>
</dbReference>
<name>W4GJ71_APHAT</name>
<organism evidence="2">
    <name type="scientific">Aphanomyces astaci</name>
    <name type="common">Crayfish plague agent</name>
    <dbReference type="NCBI Taxonomy" id="112090"/>
    <lineage>
        <taxon>Eukaryota</taxon>
        <taxon>Sar</taxon>
        <taxon>Stramenopiles</taxon>
        <taxon>Oomycota</taxon>
        <taxon>Saprolegniomycetes</taxon>
        <taxon>Saprolegniales</taxon>
        <taxon>Verrucalvaceae</taxon>
        <taxon>Aphanomyces</taxon>
    </lineage>
</organism>
<dbReference type="VEuPathDB" id="FungiDB:H257_07403"/>
<accession>W4GJ71</accession>